<evidence type="ECO:0000259" key="14">
    <source>
        <dbReference type="PROSITE" id="PS50089"/>
    </source>
</evidence>
<keyword evidence="9" id="KW-0833">Ubl conjugation pathway</keyword>
<organism evidence="15 16">
    <name type="scientific">Dichanthelium oligosanthes</name>
    <dbReference type="NCBI Taxonomy" id="888268"/>
    <lineage>
        <taxon>Eukaryota</taxon>
        <taxon>Viridiplantae</taxon>
        <taxon>Streptophyta</taxon>
        <taxon>Embryophyta</taxon>
        <taxon>Tracheophyta</taxon>
        <taxon>Spermatophyta</taxon>
        <taxon>Magnoliopsida</taxon>
        <taxon>Liliopsida</taxon>
        <taxon>Poales</taxon>
        <taxon>Poaceae</taxon>
        <taxon>PACMAD clade</taxon>
        <taxon>Panicoideae</taxon>
        <taxon>Panicodae</taxon>
        <taxon>Paniceae</taxon>
        <taxon>Dichantheliinae</taxon>
        <taxon>Dichanthelium</taxon>
    </lineage>
</organism>
<feature type="non-terminal residue" evidence="15">
    <location>
        <position position="1"/>
    </location>
</feature>
<keyword evidence="8 13" id="KW-0863">Zinc-finger</keyword>
<keyword evidence="12" id="KW-0472">Membrane</keyword>
<comment type="caution">
    <text evidence="15">The sequence shown here is derived from an EMBL/GenBank/DDBJ whole genome shotgun (WGS) entry which is preliminary data.</text>
</comment>
<comment type="subcellular location">
    <subcellularLocation>
        <location evidence="2">Membrane</location>
        <topology evidence="2">Single-pass membrane protein</topology>
    </subcellularLocation>
</comment>
<evidence type="ECO:0000313" key="16">
    <source>
        <dbReference type="Proteomes" id="UP000095767"/>
    </source>
</evidence>
<comment type="pathway">
    <text evidence="3">Protein modification; protein ubiquitination.</text>
</comment>
<evidence type="ECO:0000256" key="9">
    <source>
        <dbReference type="ARBA" id="ARBA00022786"/>
    </source>
</evidence>
<evidence type="ECO:0000256" key="1">
    <source>
        <dbReference type="ARBA" id="ARBA00000900"/>
    </source>
</evidence>
<reference evidence="15 16" key="1">
    <citation type="submission" date="2016-09" db="EMBL/GenBank/DDBJ databases">
        <title>The draft genome of Dichanthelium oligosanthes: A C3 panicoid grass species.</title>
        <authorList>
            <person name="Studer A.J."/>
            <person name="Schnable J.C."/>
            <person name="Brutnell T.P."/>
        </authorList>
    </citation>
    <scope>NUCLEOTIDE SEQUENCE [LARGE SCALE GENOMIC DNA]</scope>
    <source>
        <strain evidence="16">cv. Kellogg 1175</strain>
        <tissue evidence="15">Leaf</tissue>
    </source>
</reference>
<keyword evidence="5" id="KW-0808">Transferase</keyword>
<dbReference type="PANTHER" id="PTHR46913">
    <property type="entry name" value="RING-H2 FINGER PROTEIN ATL16"/>
    <property type="match status" value="1"/>
</dbReference>
<gene>
    <name evidence="15" type="ORF">BAE44_0004663</name>
</gene>
<keyword evidence="6" id="KW-0812">Transmembrane</keyword>
<dbReference type="SUPFAM" id="SSF57850">
    <property type="entry name" value="RING/U-box"/>
    <property type="match status" value="1"/>
</dbReference>
<evidence type="ECO:0000313" key="15">
    <source>
        <dbReference type="EMBL" id="OEL34322.1"/>
    </source>
</evidence>
<evidence type="ECO:0000256" key="11">
    <source>
        <dbReference type="ARBA" id="ARBA00022989"/>
    </source>
</evidence>
<keyword evidence="11" id="KW-1133">Transmembrane helix</keyword>
<evidence type="ECO:0000256" key="3">
    <source>
        <dbReference type="ARBA" id="ARBA00004906"/>
    </source>
</evidence>
<dbReference type="EMBL" id="LWDX02015686">
    <property type="protein sequence ID" value="OEL34322.1"/>
    <property type="molecule type" value="Genomic_DNA"/>
</dbReference>
<dbReference type="InterPro" id="IPR013083">
    <property type="entry name" value="Znf_RING/FYVE/PHD"/>
</dbReference>
<evidence type="ECO:0000256" key="10">
    <source>
        <dbReference type="ARBA" id="ARBA00022833"/>
    </source>
</evidence>
<dbReference type="InterPro" id="IPR001841">
    <property type="entry name" value="Znf_RING"/>
</dbReference>
<evidence type="ECO:0000256" key="4">
    <source>
        <dbReference type="ARBA" id="ARBA00012483"/>
    </source>
</evidence>
<name>A0A1E5WAA8_9POAL</name>
<dbReference type="PROSITE" id="PS50089">
    <property type="entry name" value="ZF_RING_2"/>
    <property type="match status" value="1"/>
</dbReference>
<accession>A0A1E5WAA8</accession>
<dbReference type="SMART" id="SM00184">
    <property type="entry name" value="RING"/>
    <property type="match status" value="1"/>
</dbReference>
<dbReference type="PANTHER" id="PTHR46913:SF1">
    <property type="entry name" value="RING-H2 FINGER PROTEIN ATL16"/>
    <property type="match status" value="1"/>
</dbReference>
<dbReference type="InterPro" id="IPR044600">
    <property type="entry name" value="ATL1/ATL16-like"/>
</dbReference>
<keyword evidence="16" id="KW-1185">Reference proteome</keyword>
<evidence type="ECO:0000256" key="6">
    <source>
        <dbReference type="ARBA" id="ARBA00022692"/>
    </source>
</evidence>
<evidence type="ECO:0000256" key="13">
    <source>
        <dbReference type="PROSITE-ProRule" id="PRU00175"/>
    </source>
</evidence>
<dbReference type="EC" id="2.3.2.27" evidence="4"/>
<keyword evidence="7" id="KW-0479">Metal-binding</keyword>
<dbReference type="OrthoDB" id="693546at2759"/>
<sequence length="102" mass="11178">LAKLHPSPAEVAASTTLSSRPHGCRRHVFTAGCRSGEECAICLQDLRAEETLRAMPRSHAFHQRCISEWLRRNAICPLCRHQLLLSTTPTTPEEEDGGGGST</sequence>
<evidence type="ECO:0000256" key="12">
    <source>
        <dbReference type="ARBA" id="ARBA00023136"/>
    </source>
</evidence>
<evidence type="ECO:0000256" key="2">
    <source>
        <dbReference type="ARBA" id="ARBA00004167"/>
    </source>
</evidence>
<keyword evidence="10" id="KW-0862">Zinc</keyword>
<dbReference type="GO" id="GO:0016020">
    <property type="term" value="C:membrane"/>
    <property type="evidence" value="ECO:0007669"/>
    <property type="project" value="UniProtKB-SubCell"/>
</dbReference>
<feature type="domain" description="RING-type" evidence="14">
    <location>
        <begin position="39"/>
        <end position="80"/>
    </location>
</feature>
<dbReference type="Gene3D" id="3.30.40.10">
    <property type="entry name" value="Zinc/RING finger domain, C3HC4 (zinc finger)"/>
    <property type="match status" value="1"/>
</dbReference>
<comment type="catalytic activity">
    <reaction evidence="1">
        <text>S-ubiquitinyl-[E2 ubiquitin-conjugating enzyme]-L-cysteine + [acceptor protein]-L-lysine = [E2 ubiquitin-conjugating enzyme]-L-cysteine + N(6)-ubiquitinyl-[acceptor protein]-L-lysine.</text>
        <dbReference type="EC" id="2.3.2.27"/>
    </reaction>
</comment>
<evidence type="ECO:0000256" key="8">
    <source>
        <dbReference type="ARBA" id="ARBA00022771"/>
    </source>
</evidence>
<dbReference type="Pfam" id="PF13639">
    <property type="entry name" value="zf-RING_2"/>
    <property type="match status" value="1"/>
</dbReference>
<dbReference type="Proteomes" id="UP000095767">
    <property type="component" value="Unassembled WGS sequence"/>
</dbReference>
<proteinExistence type="predicted"/>
<dbReference type="GO" id="GO:0061630">
    <property type="term" value="F:ubiquitin protein ligase activity"/>
    <property type="evidence" value="ECO:0007669"/>
    <property type="project" value="UniProtKB-EC"/>
</dbReference>
<dbReference type="AlphaFoldDB" id="A0A1E5WAA8"/>
<protein>
    <recommendedName>
        <fullName evidence="4">RING-type E3 ubiquitin transferase</fullName>
        <ecNumber evidence="4">2.3.2.27</ecNumber>
    </recommendedName>
</protein>
<evidence type="ECO:0000256" key="5">
    <source>
        <dbReference type="ARBA" id="ARBA00022679"/>
    </source>
</evidence>
<dbReference type="GO" id="GO:0016567">
    <property type="term" value="P:protein ubiquitination"/>
    <property type="evidence" value="ECO:0007669"/>
    <property type="project" value="InterPro"/>
</dbReference>
<evidence type="ECO:0000256" key="7">
    <source>
        <dbReference type="ARBA" id="ARBA00022723"/>
    </source>
</evidence>
<dbReference type="GO" id="GO:0008270">
    <property type="term" value="F:zinc ion binding"/>
    <property type="evidence" value="ECO:0007669"/>
    <property type="project" value="UniProtKB-KW"/>
</dbReference>